<evidence type="ECO:0000256" key="1">
    <source>
        <dbReference type="SAM" id="MobiDB-lite"/>
    </source>
</evidence>
<reference evidence="2" key="1">
    <citation type="submission" date="2016-08" db="EMBL/GenBank/DDBJ databases">
        <authorList>
            <person name="Seilhamer J.J."/>
        </authorList>
    </citation>
    <scope>NUCLEOTIDE SEQUENCE</scope>
    <source>
        <strain evidence="2">86</strain>
    </source>
</reference>
<feature type="compositionally biased region" description="Basic and acidic residues" evidence="1">
    <location>
        <begin position="36"/>
        <end position="45"/>
    </location>
</feature>
<feature type="region of interest" description="Disordered" evidence="1">
    <location>
        <begin position="21"/>
        <end position="95"/>
    </location>
</feature>
<protein>
    <submittedName>
        <fullName evidence="2">Uncharacterized protein</fullName>
    </submittedName>
</protein>
<proteinExistence type="predicted"/>
<feature type="compositionally biased region" description="Basic and acidic residues" evidence="1">
    <location>
        <begin position="76"/>
        <end position="87"/>
    </location>
</feature>
<accession>A0A212LJ26</accession>
<dbReference type="AlphaFoldDB" id="A0A212LJ26"/>
<evidence type="ECO:0000313" key="2">
    <source>
        <dbReference type="EMBL" id="SCM77543.1"/>
    </source>
</evidence>
<gene>
    <name evidence="2" type="ORF">KL86PLE_41348</name>
</gene>
<dbReference type="EMBL" id="FMJD01000008">
    <property type="protein sequence ID" value="SCM77543.1"/>
    <property type="molecule type" value="Genomic_DNA"/>
</dbReference>
<name>A0A212LJ26_9HYPH</name>
<sequence>MHSLRLLLHLLPELLVERRPLSRPGHPAAGLSLADRQPRRGDRRTSRQSRGPVPPLSLPHHHELYPDLPQGAQSGEGHRRDQEDAGRAADLTLGSPYGLKGGPAHAGAAFFTVAATTPCPRPASVPFPPHWRRLPMV</sequence>
<organism evidence="2">
    <name type="scientific">uncultured Pleomorphomonas sp</name>
    <dbReference type="NCBI Taxonomy" id="442121"/>
    <lineage>
        <taxon>Bacteria</taxon>
        <taxon>Pseudomonadati</taxon>
        <taxon>Pseudomonadota</taxon>
        <taxon>Alphaproteobacteria</taxon>
        <taxon>Hyphomicrobiales</taxon>
        <taxon>Pleomorphomonadaceae</taxon>
        <taxon>Pleomorphomonas</taxon>
        <taxon>environmental samples</taxon>
    </lineage>
</organism>